<dbReference type="GO" id="GO:0005524">
    <property type="term" value="F:ATP binding"/>
    <property type="evidence" value="ECO:0007669"/>
    <property type="project" value="UniProtKB-KW"/>
</dbReference>
<keyword evidence="13" id="KW-0206">Cytoskeleton</keyword>
<proteinExistence type="inferred from homology"/>
<reference evidence="16" key="1">
    <citation type="submission" date="2020-05" db="EMBL/GenBank/DDBJ databases">
        <title>Phylogenomic resolution of chytrid fungi.</title>
        <authorList>
            <person name="Stajich J.E."/>
            <person name="Amses K."/>
            <person name="Simmons R."/>
            <person name="Seto K."/>
            <person name="Myers J."/>
            <person name="Bonds A."/>
            <person name="Quandt C.A."/>
            <person name="Barry K."/>
            <person name="Liu P."/>
            <person name="Grigoriev I."/>
            <person name="Longcore J.E."/>
            <person name="James T.Y."/>
        </authorList>
    </citation>
    <scope>NUCLEOTIDE SEQUENCE</scope>
    <source>
        <strain evidence="16">PLAUS21</strain>
    </source>
</reference>
<evidence type="ECO:0000313" key="16">
    <source>
        <dbReference type="EMBL" id="KAJ3258764.1"/>
    </source>
</evidence>
<dbReference type="SUPFAM" id="SSF55945">
    <property type="entry name" value="TATA-box binding protein-like"/>
    <property type="match status" value="2"/>
</dbReference>
<dbReference type="SUPFAM" id="SSF56059">
    <property type="entry name" value="Glutathione synthetase ATP-binding domain-like"/>
    <property type="match status" value="1"/>
</dbReference>
<evidence type="ECO:0000256" key="11">
    <source>
        <dbReference type="ARBA" id="ARBA00023125"/>
    </source>
</evidence>
<evidence type="ECO:0000256" key="2">
    <source>
        <dbReference type="ARBA" id="ARBA00004123"/>
    </source>
</evidence>
<dbReference type="AlphaFoldDB" id="A0AAD5UI75"/>
<dbReference type="Proteomes" id="UP001210925">
    <property type="component" value="Unassembled WGS sequence"/>
</dbReference>
<dbReference type="InterPro" id="IPR012295">
    <property type="entry name" value="TBP_dom_sf"/>
</dbReference>
<comment type="subcellular location">
    <subcellularLocation>
        <location evidence="1">Cytoplasm</location>
        <location evidence="1">Cytoskeleton</location>
        <location evidence="1">Cilium basal body</location>
    </subcellularLocation>
    <subcellularLocation>
        <location evidence="2">Nucleus</location>
    </subcellularLocation>
</comment>
<dbReference type="PANTHER" id="PTHR12241:SF31">
    <property type="entry name" value="POLYGLUTAMYLASE COMPLEX SUBUNIT TTLL1"/>
    <property type="match status" value="1"/>
</dbReference>
<sequence length="502" mass="56968">MSKAPALFAGSAQVENQHASGIVPTLQNIVATVNLDCKLDLKTIALHARNAEYNPKRFAAVIMRIREPKTTALIFASGKMVVTGAKSEEQSKLAARKYARIVQKLGFQAKFTDFKIQNIVGSCDYEPELFPGLIYRMVKPKIVLLIFVSGKIVLTGAKVREEIYQAFENIFPVLNDIEKSALLTNFEKRGWVKGSEDDWNFYWAGVNNFRAIMSPDAGYRLNDSQYPLLTKGHQSFPQSLGADQKRLADFLPVTFTLPGDYNLFTEEFKKNPSSVWIMKPTDKARGIGIFIVNKLAQIKKWSRDNKMQNFSYANGRDSYVVSKYIDNPLLIGSKKFDLRLYVLVTCWKPLIAYKHELGFARFCAVKYNMDAEELDNNFMHLTNVSIQKYGDDYNEINGGKWAFHNLILYLTATRGKLATQKMLHEIDSIFIHSLKAVQSLMISDKHCFECYGYDIIIDADLRPWLIEVNASPSLSATTNGDKMMKHTIINDVINLVFPPDIE</sequence>
<dbReference type="GO" id="GO:0003677">
    <property type="term" value="F:DNA binding"/>
    <property type="evidence" value="ECO:0007669"/>
    <property type="project" value="UniProtKB-KW"/>
</dbReference>
<keyword evidence="14" id="KW-0539">Nucleus</keyword>
<dbReference type="InterPro" id="IPR030491">
    <property type="entry name" value="TBP_CS"/>
</dbReference>
<evidence type="ECO:0000256" key="1">
    <source>
        <dbReference type="ARBA" id="ARBA00004120"/>
    </source>
</evidence>
<evidence type="ECO:0000256" key="3">
    <source>
        <dbReference type="ARBA" id="ARBA00005560"/>
    </source>
</evidence>
<evidence type="ECO:0000256" key="10">
    <source>
        <dbReference type="ARBA" id="ARBA00023069"/>
    </source>
</evidence>
<name>A0AAD5UI75_9FUNG</name>
<keyword evidence="12" id="KW-0804">Transcription</keyword>
<evidence type="ECO:0000256" key="9">
    <source>
        <dbReference type="ARBA" id="ARBA00022840"/>
    </source>
</evidence>
<dbReference type="CDD" id="cd04516">
    <property type="entry name" value="TBP_eukaryotes"/>
    <property type="match status" value="1"/>
</dbReference>
<evidence type="ECO:0000256" key="15">
    <source>
        <dbReference type="ARBA" id="ARBA00023273"/>
    </source>
</evidence>
<dbReference type="EMBL" id="JADGKB010000024">
    <property type="protein sequence ID" value="KAJ3258764.1"/>
    <property type="molecule type" value="Genomic_DNA"/>
</dbReference>
<dbReference type="InterPro" id="IPR000814">
    <property type="entry name" value="TBP"/>
</dbReference>
<evidence type="ECO:0000256" key="8">
    <source>
        <dbReference type="ARBA" id="ARBA00022741"/>
    </source>
</evidence>
<dbReference type="InterPro" id="IPR004344">
    <property type="entry name" value="TTL/TTLL_fam"/>
</dbReference>
<dbReference type="GO" id="GO:0036064">
    <property type="term" value="C:ciliary basal body"/>
    <property type="evidence" value="ECO:0007669"/>
    <property type="project" value="TreeGrafter"/>
</dbReference>
<accession>A0AAD5UI75</accession>
<evidence type="ECO:0000256" key="7">
    <source>
        <dbReference type="ARBA" id="ARBA00022701"/>
    </source>
</evidence>
<keyword evidence="5" id="KW-0963">Cytoplasm</keyword>
<dbReference type="FunFam" id="3.30.310.10:FF:000001">
    <property type="entry name" value="TATA-box-binding protein 2"/>
    <property type="match status" value="1"/>
</dbReference>
<organism evidence="16 17">
    <name type="scientific">Boothiomyces macroporosus</name>
    <dbReference type="NCBI Taxonomy" id="261099"/>
    <lineage>
        <taxon>Eukaryota</taxon>
        <taxon>Fungi</taxon>
        <taxon>Fungi incertae sedis</taxon>
        <taxon>Chytridiomycota</taxon>
        <taxon>Chytridiomycota incertae sedis</taxon>
        <taxon>Chytridiomycetes</taxon>
        <taxon>Rhizophydiales</taxon>
        <taxon>Terramycetaceae</taxon>
        <taxon>Boothiomyces</taxon>
    </lineage>
</organism>
<dbReference type="PROSITE" id="PS00351">
    <property type="entry name" value="TFIID"/>
    <property type="match status" value="1"/>
</dbReference>
<keyword evidence="8" id="KW-0547">Nucleotide-binding</keyword>
<protein>
    <submittedName>
        <fullName evidence="16">Tubulin polyglutamylase ttll1</fullName>
    </submittedName>
</protein>
<dbReference type="GO" id="GO:0000226">
    <property type="term" value="P:microtubule cytoskeleton organization"/>
    <property type="evidence" value="ECO:0007669"/>
    <property type="project" value="TreeGrafter"/>
</dbReference>
<evidence type="ECO:0000313" key="17">
    <source>
        <dbReference type="Proteomes" id="UP001210925"/>
    </source>
</evidence>
<keyword evidence="9" id="KW-0067">ATP-binding</keyword>
<evidence type="ECO:0000256" key="6">
    <source>
        <dbReference type="ARBA" id="ARBA00022598"/>
    </source>
</evidence>
<dbReference type="PRINTS" id="PR00686">
    <property type="entry name" value="TIFACTORIID"/>
</dbReference>
<dbReference type="GO" id="GO:0006352">
    <property type="term" value="P:DNA-templated transcription initiation"/>
    <property type="evidence" value="ECO:0007669"/>
    <property type="project" value="InterPro"/>
</dbReference>
<comment type="similarity">
    <text evidence="4">Belongs to the tubulin polyglutamylase family.</text>
</comment>
<evidence type="ECO:0000256" key="13">
    <source>
        <dbReference type="ARBA" id="ARBA00023212"/>
    </source>
</evidence>
<dbReference type="InterPro" id="IPR033710">
    <property type="entry name" value="TBP_eukaryotic"/>
</dbReference>
<dbReference type="GO" id="GO:0015631">
    <property type="term" value="F:tubulin binding"/>
    <property type="evidence" value="ECO:0007669"/>
    <property type="project" value="TreeGrafter"/>
</dbReference>
<keyword evidence="10" id="KW-0969">Cilium</keyword>
<dbReference type="GO" id="GO:0005634">
    <property type="term" value="C:nucleus"/>
    <property type="evidence" value="ECO:0007669"/>
    <property type="project" value="UniProtKB-SubCell"/>
</dbReference>
<dbReference type="GO" id="GO:0005874">
    <property type="term" value="C:microtubule"/>
    <property type="evidence" value="ECO:0007669"/>
    <property type="project" value="UniProtKB-KW"/>
</dbReference>
<keyword evidence="17" id="KW-1185">Reference proteome</keyword>
<dbReference type="Gene3D" id="3.30.310.10">
    <property type="entry name" value="TATA-Binding Protein"/>
    <property type="match status" value="2"/>
</dbReference>
<dbReference type="GO" id="GO:0070740">
    <property type="term" value="F:tubulin-glutamic acid ligase activity"/>
    <property type="evidence" value="ECO:0007669"/>
    <property type="project" value="TreeGrafter"/>
</dbReference>
<dbReference type="FunFam" id="3.30.470.20:FF:000033">
    <property type="entry name" value="Probable tubulin polyglutamylase TTLL1"/>
    <property type="match status" value="1"/>
</dbReference>
<dbReference type="PROSITE" id="PS51221">
    <property type="entry name" value="TTL"/>
    <property type="match status" value="1"/>
</dbReference>
<dbReference type="Pfam" id="PF03133">
    <property type="entry name" value="TTL"/>
    <property type="match status" value="1"/>
</dbReference>
<gene>
    <name evidence="16" type="primary">TTLL1</name>
    <name evidence="16" type="ORF">HK103_003358</name>
</gene>
<keyword evidence="6" id="KW-0436">Ligase</keyword>
<keyword evidence="15" id="KW-0966">Cell projection</keyword>
<dbReference type="Pfam" id="PF00352">
    <property type="entry name" value="TBP"/>
    <property type="match status" value="2"/>
</dbReference>
<keyword evidence="7" id="KW-0493">Microtubule</keyword>
<comment type="similarity">
    <text evidence="3">Belongs to the TBP family.</text>
</comment>
<evidence type="ECO:0000256" key="5">
    <source>
        <dbReference type="ARBA" id="ARBA00022490"/>
    </source>
</evidence>
<dbReference type="Gene3D" id="3.30.470.20">
    <property type="entry name" value="ATP-grasp fold, B domain"/>
    <property type="match status" value="1"/>
</dbReference>
<evidence type="ECO:0000256" key="12">
    <source>
        <dbReference type="ARBA" id="ARBA00023163"/>
    </source>
</evidence>
<evidence type="ECO:0000256" key="4">
    <source>
        <dbReference type="ARBA" id="ARBA00006118"/>
    </source>
</evidence>
<comment type="caution">
    <text evidence="16">The sequence shown here is derived from an EMBL/GenBank/DDBJ whole genome shotgun (WGS) entry which is preliminary data.</text>
</comment>
<dbReference type="PANTHER" id="PTHR12241">
    <property type="entry name" value="TUBULIN POLYGLUTAMYLASE"/>
    <property type="match status" value="1"/>
</dbReference>
<keyword evidence="11" id="KW-0238">DNA-binding</keyword>
<evidence type="ECO:0000256" key="14">
    <source>
        <dbReference type="ARBA" id="ARBA00023242"/>
    </source>
</evidence>